<dbReference type="PANTHER" id="PTHR43531:SF11">
    <property type="entry name" value="METHYL-ACCEPTING CHEMOTAXIS PROTEIN 3"/>
    <property type="match status" value="1"/>
</dbReference>
<feature type="coiled-coil region" evidence="5">
    <location>
        <begin position="596"/>
        <end position="634"/>
    </location>
</feature>
<dbReference type="GO" id="GO:0007165">
    <property type="term" value="P:signal transduction"/>
    <property type="evidence" value="ECO:0007669"/>
    <property type="project" value="UniProtKB-KW"/>
</dbReference>
<keyword evidence="2" id="KW-0145">Chemotaxis</keyword>
<accession>A0A1G5FH69</accession>
<feature type="compositionally biased region" description="Low complexity" evidence="6">
    <location>
        <begin position="674"/>
        <end position="707"/>
    </location>
</feature>
<dbReference type="GO" id="GO:0006935">
    <property type="term" value="P:chemotaxis"/>
    <property type="evidence" value="ECO:0007669"/>
    <property type="project" value="UniProtKB-KW"/>
</dbReference>
<feature type="chain" id="PRO_5011717804" evidence="8">
    <location>
        <begin position="27"/>
        <end position="718"/>
    </location>
</feature>
<keyword evidence="7" id="KW-0472">Membrane</keyword>
<dbReference type="Pfam" id="PF00015">
    <property type="entry name" value="MCPsignal"/>
    <property type="match status" value="1"/>
</dbReference>
<dbReference type="InterPro" id="IPR051310">
    <property type="entry name" value="MCP_chemotaxis"/>
</dbReference>
<reference evidence="11 12" key="1">
    <citation type="submission" date="2016-10" db="EMBL/GenBank/DDBJ databases">
        <authorList>
            <person name="de Groot N.N."/>
        </authorList>
    </citation>
    <scope>NUCLEOTIDE SEQUENCE [LARGE SCALE GENOMIC DNA]</scope>
    <source>
        <strain evidence="11 12">CGMCC 1.8925</strain>
    </source>
</reference>
<dbReference type="Proteomes" id="UP000199502">
    <property type="component" value="Unassembled WGS sequence"/>
</dbReference>
<evidence type="ECO:0000256" key="3">
    <source>
        <dbReference type="ARBA" id="ARBA00029447"/>
    </source>
</evidence>
<organism evidence="11 12">
    <name type="scientific">Paracoccus tibetensis</name>
    <dbReference type="NCBI Taxonomy" id="336292"/>
    <lineage>
        <taxon>Bacteria</taxon>
        <taxon>Pseudomonadati</taxon>
        <taxon>Pseudomonadota</taxon>
        <taxon>Alphaproteobacteria</taxon>
        <taxon>Rhodobacterales</taxon>
        <taxon>Paracoccaceae</taxon>
        <taxon>Paracoccus</taxon>
    </lineage>
</organism>
<keyword evidence="4" id="KW-0807">Transducer</keyword>
<keyword evidence="8" id="KW-0732">Signal</keyword>
<dbReference type="SUPFAM" id="SSF58104">
    <property type="entry name" value="Methyl-accepting chemotaxis protein (MCP) signaling domain"/>
    <property type="match status" value="1"/>
</dbReference>
<dbReference type="Gene3D" id="1.10.287.950">
    <property type="entry name" value="Methyl-accepting chemotaxis protein"/>
    <property type="match status" value="1"/>
</dbReference>
<feature type="domain" description="HAMP" evidence="10">
    <location>
        <begin position="353"/>
        <end position="405"/>
    </location>
</feature>
<dbReference type="CDD" id="cd06225">
    <property type="entry name" value="HAMP"/>
    <property type="match status" value="1"/>
</dbReference>
<protein>
    <submittedName>
        <fullName evidence="11">Methyl-accepting chemotaxis protein</fullName>
    </submittedName>
</protein>
<name>A0A1G5FH69_9RHOB</name>
<sequence length="718" mass="75629">MRLTIKTKLIASFAVILTLTAGSGYMAMQSLQDANEDFHQFVSGPFAQVQTSRAMRESLTDVRRLVNRAYITNDLAERAKYVEAFDTRIAELEAYREQLLSHVDDASREQHASLTADMAEFADTARRALELSNAADSEAPGTVLEATEQVFTAFLADAARLSEGLRNLGEPSADSGQGVHSAAPMRDLVRALSLAETVSTSAMTARISTIDAAARPSPEHTRAQVEHAEQQVAAVEAALAELKAIPLVSRNFMALVPDLNTSWTAALAVLRAQLDSALELREYAALEMLSKGLLPVSERLDGQLAQISNDSDAAAAAKSAETEASYVQMRNKLVAIVLAAIAIGAAAALWMAISISRGLNRSVKAAEAIGRGDLTTELDARGADEIGDLMRAMKAMTENLRRIVGDVISSSGQVAAGSQQSSATAEQLSQGSTEQAAATEEASAAMEQMAANIRQNAENAAQTEKIAGQASLNAEKTGKAVANSVDAMRTIADKIQIVQEIARQTDLLALNAAIEAARAGQHGKGFAVVASEVRKLAERSQLASTEIGELSASTLGISEEAGRMLQDLVPDIQRTAELVGEISAACREQNAGAEQINQAIQQLDEVTQQNAAAANEMSATAEQLSAQAAMLNERAGFFVLSRDAAAATTPAAARSEDELDRQMQTEMAGRASRKPAAAPVKRAAAKVRPAQSGPAAEGGFDLDLGAAGDEGGFERLSA</sequence>
<keyword evidence="7" id="KW-1133">Transmembrane helix</keyword>
<evidence type="ECO:0000256" key="6">
    <source>
        <dbReference type="SAM" id="MobiDB-lite"/>
    </source>
</evidence>
<comment type="similarity">
    <text evidence="3">Belongs to the methyl-accepting chemotaxis (MCP) protein family.</text>
</comment>
<evidence type="ECO:0000259" key="10">
    <source>
        <dbReference type="PROSITE" id="PS50885"/>
    </source>
</evidence>
<dbReference type="Pfam" id="PF00672">
    <property type="entry name" value="HAMP"/>
    <property type="match status" value="1"/>
</dbReference>
<proteinExistence type="inferred from homology"/>
<evidence type="ECO:0000256" key="7">
    <source>
        <dbReference type="SAM" id="Phobius"/>
    </source>
</evidence>
<evidence type="ECO:0000313" key="12">
    <source>
        <dbReference type="Proteomes" id="UP000199502"/>
    </source>
</evidence>
<comment type="subcellular location">
    <subcellularLocation>
        <location evidence="1">Membrane</location>
    </subcellularLocation>
</comment>
<gene>
    <name evidence="11" type="ORF">SAMN05660710_01415</name>
</gene>
<keyword evidence="5" id="KW-0175">Coiled coil</keyword>
<dbReference type="InterPro" id="IPR003660">
    <property type="entry name" value="HAMP_dom"/>
</dbReference>
<evidence type="ECO:0000313" key="11">
    <source>
        <dbReference type="EMBL" id="SCY38609.1"/>
    </source>
</evidence>
<feature type="domain" description="Methyl-accepting transducer" evidence="9">
    <location>
        <begin position="410"/>
        <end position="625"/>
    </location>
</feature>
<feature type="signal peptide" evidence="8">
    <location>
        <begin position="1"/>
        <end position="26"/>
    </location>
</feature>
<feature type="transmembrane region" description="Helical" evidence="7">
    <location>
        <begin position="333"/>
        <end position="353"/>
    </location>
</feature>
<evidence type="ECO:0000256" key="2">
    <source>
        <dbReference type="ARBA" id="ARBA00022500"/>
    </source>
</evidence>
<dbReference type="STRING" id="336292.SAMN05660710_01415"/>
<evidence type="ECO:0000256" key="1">
    <source>
        <dbReference type="ARBA" id="ARBA00004370"/>
    </source>
</evidence>
<dbReference type="AlphaFoldDB" id="A0A1G5FH69"/>
<dbReference type="InterPro" id="IPR024478">
    <property type="entry name" value="HlyB_4HB_MCP"/>
</dbReference>
<evidence type="ECO:0000259" key="9">
    <source>
        <dbReference type="PROSITE" id="PS50111"/>
    </source>
</evidence>
<dbReference type="EMBL" id="FMVT01000004">
    <property type="protein sequence ID" value="SCY38609.1"/>
    <property type="molecule type" value="Genomic_DNA"/>
</dbReference>
<dbReference type="SMART" id="SM00304">
    <property type="entry name" value="HAMP"/>
    <property type="match status" value="1"/>
</dbReference>
<dbReference type="SMART" id="SM00283">
    <property type="entry name" value="MA"/>
    <property type="match status" value="1"/>
</dbReference>
<dbReference type="PROSITE" id="PS50111">
    <property type="entry name" value="CHEMOTAXIS_TRANSDUC_2"/>
    <property type="match status" value="1"/>
</dbReference>
<evidence type="ECO:0000256" key="4">
    <source>
        <dbReference type="PROSITE-ProRule" id="PRU00284"/>
    </source>
</evidence>
<feature type="region of interest" description="Disordered" evidence="6">
    <location>
        <begin position="667"/>
        <end position="718"/>
    </location>
</feature>
<dbReference type="OrthoDB" id="9814362at2"/>
<keyword evidence="7" id="KW-0812">Transmembrane</keyword>
<dbReference type="PANTHER" id="PTHR43531">
    <property type="entry name" value="PROTEIN ICFG"/>
    <property type="match status" value="1"/>
</dbReference>
<feature type="compositionally biased region" description="Low complexity" evidence="6">
    <location>
        <begin position="432"/>
        <end position="445"/>
    </location>
</feature>
<dbReference type="RefSeq" id="WP_090741725.1">
    <property type="nucleotide sequence ID" value="NZ_FMVT01000004.1"/>
</dbReference>
<dbReference type="FunFam" id="1.10.287.950:FF:000001">
    <property type="entry name" value="Methyl-accepting chemotaxis sensory transducer"/>
    <property type="match status" value="1"/>
</dbReference>
<dbReference type="GO" id="GO:0004888">
    <property type="term" value="F:transmembrane signaling receptor activity"/>
    <property type="evidence" value="ECO:0007669"/>
    <property type="project" value="TreeGrafter"/>
</dbReference>
<evidence type="ECO:0000256" key="8">
    <source>
        <dbReference type="SAM" id="SignalP"/>
    </source>
</evidence>
<dbReference type="Pfam" id="PF12729">
    <property type="entry name" value="4HB_MCP_1"/>
    <property type="match status" value="1"/>
</dbReference>
<dbReference type="PROSITE" id="PS50885">
    <property type="entry name" value="HAMP"/>
    <property type="match status" value="1"/>
</dbReference>
<evidence type="ECO:0000256" key="5">
    <source>
        <dbReference type="SAM" id="Coils"/>
    </source>
</evidence>
<dbReference type="InterPro" id="IPR004089">
    <property type="entry name" value="MCPsignal_dom"/>
</dbReference>
<feature type="region of interest" description="Disordered" evidence="6">
    <location>
        <begin position="418"/>
        <end position="445"/>
    </location>
</feature>
<keyword evidence="12" id="KW-1185">Reference proteome</keyword>
<dbReference type="GO" id="GO:0005886">
    <property type="term" value="C:plasma membrane"/>
    <property type="evidence" value="ECO:0007669"/>
    <property type="project" value="TreeGrafter"/>
</dbReference>